<accession>A0ABU2C4P3</accession>
<sequence>MKPSVSVALCTHNGARFILDQVNSIGQQSVLPAQIVVSDDASSDHCVEIAQAAIAELQSQSDLQLQILRNNPPLKVVKNFEQAVSACTGDLIALCDQDDAWHPDRLERMVAEFERRPDLLLLHSNARLIDAQGADLSESLFDAIEVQPFELAWIHGGRAIDTLLRRNVVTGATTVFRRSLLQYALPFPPEWLHDEWLAMVAAAVGRVDVLEDRLIDYRQHAANQVGARRETLLAKMQKALSTRDHTLAARAVRVEVLLDRLLQFGDAVPPETIEKVRKKLAHQRFRASLPQRRMARWLPVVGELVTGRYNQFGRGLHCVARDLLESGGG</sequence>
<dbReference type="RefSeq" id="WP_310371109.1">
    <property type="nucleotide sequence ID" value="NZ_JAVDXT010000001.1"/>
</dbReference>
<evidence type="ECO:0000259" key="1">
    <source>
        <dbReference type="Pfam" id="PF00535"/>
    </source>
</evidence>
<keyword evidence="3" id="KW-1185">Reference proteome</keyword>
<feature type="domain" description="Glycosyltransferase 2-like" evidence="1">
    <location>
        <begin position="6"/>
        <end position="121"/>
    </location>
</feature>
<dbReference type="Pfam" id="PF00535">
    <property type="entry name" value="Glycos_transf_2"/>
    <property type="match status" value="1"/>
</dbReference>
<dbReference type="InterPro" id="IPR001173">
    <property type="entry name" value="Glyco_trans_2-like"/>
</dbReference>
<dbReference type="SUPFAM" id="SSF53448">
    <property type="entry name" value="Nucleotide-diphospho-sugar transferases"/>
    <property type="match status" value="1"/>
</dbReference>
<dbReference type="Gene3D" id="3.90.550.10">
    <property type="entry name" value="Spore Coat Polysaccharide Biosynthesis Protein SpsA, Chain A"/>
    <property type="match status" value="1"/>
</dbReference>
<evidence type="ECO:0000313" key="3">
    <source>
        <dbReference type="Proteomes" id="UP001180487"/>
    </source>
</evidence>
<organism evidence="2 3">
    <name type="scientific">Rhodoferax ferrireducens</name>
    <dbReference type="NCBI Taxonomy" id="192843"/>
    <lineage>
        <taxon>Bacteria</taxon>
        <taxon>Pseudomonadati</taxon>
        <taxon>Pseudomonadota</taxon>
        <taxon>Betaproteobacteria</taxon>
        <taxon>Burkholderiales</taxon>
        <taxon>Comamonadaceae</taxon>
        <taxon>Rhodoferax</taxon>
    </lineage>
</organism>
<dbReference type="InterPro" id="IPR029044">
    <property type="entry name" value="Nucleotide-diphossugar_trans"/>
</dbReference>
<evidence type="ECO:0000313" key="2">
    <source>
        <dbReference type="EMBL" id="MDR7376276.1"/>
    </source>
</evidence>
<proteinExistence type="predicted"/>
<gene>
    <name evidence="2" type="ORF">J2X19_000934</name>
</gene>
<dbReference type="CDD" id="cd04196">
    <property type="entry name" value="GT_2_like_d"/>
    <property type="match status" value="1"/>
</dbReference>
<name>A0ABU2C4P3_9BURK</name>
<dbReference type="PANTHER" id="PTHR43685">
    <property type="entry name" value="GLYCOSYLTRANSFERASE"/>
    <property type="match status" value="1"/>
</dbReference>
<dbReference type="EMBL" id="JAVDXT010000001">
    <property type="protein sequence ID" value="MDR7376276.1"/>
    <property type="molecule type" value="Genomic_DNA"/>
</dbReference>
<dbReference type="Proteomes" id="UP001180487">
    <property type="component" value="Unassembled WGS sequence"/>
</dbReference>
<comment type="caution">
    <text evidence="2">The sequence shown here is derived from an EMBL/GenBank/DDBJ whole genome shotgun (WGS) entry which is preliminary data.</text>
</comment>
<reference evidence="2 3" key="1">
    <citation type="submission" date="2023-07" db="EMBL/GenBank/DDBJ databases">
        <title>Sorghum-associated microbial communities from plants grown in Nebraska, USA.</title>
        <authorList>
            <person name="Schachtman D."/>
        </authorList>
    </citation>
    <scope>NUCLEOTIDE SEQUENCE [LARGE SCALE GENOMIC DNA]</scope>
    <source>
        <strain evidence="2 3">BE313</strain>
    </source>
</reference>
<dbReference type="PANTHER" id="PTHR43685:SF11">
    <property type="entry name" value="GLYCOSYLTRANSFERASE TAGX-RELATED"/>
    <property type="match status" value="1"/>
</dbReference>
<dbReference type="InterPro" id="IPR050834">
    <property type="entry name" value="Glycosyltransf_2"/>
</dbReference>
<protein>
    <submittedName>
        <fullName evidence="2">Glycosyltransferase involved in cell wall biosynthesis</fullName>
    </submittedName>
</protein>